<comment type="caution">
    <text evidence="1">The sequence shown here is derived from an EMBL/GenBank/DDBJ whole genome shotgun (WGS) entry which is preliminary data.</text>
</comment>
<sequence>MKAPPPWLSAVYRSTTSPTQGQRDDAKRGAERAGRILTLLEAELQAAESYIVHVREARQMVQEHLAQHKTILAPIRRIPSEILAEIFVATIDDTRLCDPLDYDEIPWLLGRVCHSWRMITESTPKLWSRIRVELKFVSPLATRSRRLIDTFIQRAAQHPLKLEIDFSYHDTHPIINLLTACSPQWEDVSMTLMNVSTWTALSPIRARIPMLRRLSLKLGYIWCLPSSPSLSPSPDHFSVAPNLRYLDIDPFFPFRIPWNQLARLTTHSPYPCNAWCIFALAGNVVEGDISISMNQQRLLPPAVEARLPFMRTLTLRTSCDVIQYLNMPLIREIWLVDISLPNHSGISIPSYSTLRTLVFIRVAMEQGVYHRLLQSAVSVVQLVTDTNSTILDALDEQPGRLISLPHLKHLVLHGPLTRSSHSSLLRLLHSRLKLRPQPPQIESLSFITTGQPTCELQASFSEALLFLSVSVAFSGARHPAVRREDTSTSGRIAAAWYAGWHAEDFPLSAISWSKYTILTYAFATTTPEADTISLESSDDVLLSKFVTQAHQNNVKASLSIGGWTGSRFFSSNVGSAANRTSFVRAVTNIARKYSLDGIDFDWEYPHRQGIGCNEINDNDTSNFLSFLQELRQHPLGANLTLSAATSIIPYTDSNGDPADIKPFSEVLDYIAIMNYDVWGSWSTGVGPNAPLNDSCADAGDQDGSAVGAVQAWTAAGMPASQIVLGVPSYGHSFAVSPGNAFEGGSKTTLKLFPQFDATDQPHGDRWDGGAGTDICGNSVPTGGVFTFWGLVDNDFLNADGSVKNGIASVYDECSRTPYVYNSTSGIMVSYDDSRSFAAKGAFIKSNGLAGFAMWEAGGDSSDILVDSIRSAIATGNASNSEGSLGVPRGTPKPASSSSYARRPELLGSVVILLPILLYLSVI</sequence>
<reference evidence="1 2" key="1">
    <citation type="journal article" date="2021" name="Appl. Environ. Microbiol.">
        <title>Genetic linkage and physical mapping for an oyster mushroom Pleurotus cornucopiae and QTL analysis for the trait cap color.</title>
        <authorList>
            <person name="Zhang Y."/>
            <person name="Gao W."/>
            <person name="Sonnenberg A."/>
            <person name="Chen Q."/>
            <person name="Zhang J."/>
            <person name="Huang C."/>
        </authorList>
    </citation>
    <scope>NUCLEOTIDE SEQUENCE [LARGE SCALE GENOMIC DNA]</scope>
    <source>
        <strain evidence="1">CCMSSC00406</strain>
    </source>
</reference>
<organism evidence="1 2">
    <name type="scientific">Pleurotus cornucopiae</name>
    <name type="common">Cornucopia mushroom</name>
    <dbReference type="NCBI Taxonomy" id="5321"/>
    <lineage>
        <taxon>Eukaryota</taxon>
        <taxon>Fungi</taxon>
        <taxon>Dikarya</taxon>
        <taxon>Basidiomycota</taxon>
        <taxon>Agaricomycotina</taxon>
        <taxon>Agaricomycetes</taxon>
        <taxon>Agaricomycetidae</taxon>
        <taxon>Agaricales</taxon>
        <taxon>Pleurotineae</taxon>
        <taxon>Pleurotaceae</taxon>
        <taxon>Pleurotus</taxon>
    </lineage>
</organism>
<dbReference type="EMBL" id="WQMT02000007">
    <property type="protein sequence ID" value="KAG9220376.1"/>
    <property type="molecule type" value="Genomic_DNA"/>
</dbReference>
<evidence type="ECO:0000313" key="1">
    <source>
        <dbReference type="EMBL" id="KAG9220376.1"/>
    </source>
</evidence>
<name>A0ACB7IR92_PLECO</name>
<gene>
    <name evidence="1" type="ORF">CCMSSC00406_0006641</name>
</gene>
<accession>A0ACB7IR92</accession>
<proteinExistence type="predicted"/>
<protein>
    <submittedName>
        <fullName evidence="1">Uncharacterized protein</fullName>
    </submittedName>
</protein>
<keyword evidence="2" id="KW-1185">Reference proteome</keyword>
<dbReference type="Proteomes" id="UP000824881">
    <property type="component" value="Unassembled WGS sequence"/>
</dbReference>
<evidence type="ECO:0000313" key="2">
    <source>
        <dbReference type="Proteomes" id="UP000824881"/>
    </source>
</evidence>